<protein>
    <recommendedName>
        <fullName evidence="4">Type II secretion system protein J</fullName>
    </recommendedName>
</protein>
<evidence type="ECO:0000313" key="3">
    <source>
        <dbReference type="Proteomes" id="UP000176965"/>
    </source>
</evidence>
<reference evidence="2 3" key="1">
    <citation type="journal article" date="2016" name="Nat. Commun.">
        <title>Thousands of microbial genomes shed light on interconnected biogeochemical processes in an aquifer system.</title>
        <authorList>
            <person name="Anantharaman K."/>
            <person name="Brown C.T."/>
            <person name="Hug L.A."/>
            <person name="Sharon I."/>
            <person name="Castelle C.J."/>
            <person name="Probst A.J."/>
            <person name="Thomas B.C."/>
            <person name="Singh A."/>
            <person name="Wilkins M.J."/>
            <person name="Karaoz U."/>
            <person name="Brodie E.L."/>
            <person name="Williams K.H."/>
            <person name="Hubbard S.S."/>
            <person name="Banfield J.F."/>
        </authorList>
    </citation>
    <scope>NUCLEOTIDE SEQUENCE [LARGE SCALE GENOMIC DNA]</scope>
</reference>
<feature type="transmembrane region" description="Helical" evidence="1">
    <location>
        <begin position="21"/>
        <end position="44"/>
    </location>
</feature>
<proteinExistence type="predicted"/>
<comment type="caution">
    <text evidence="2">The sequence shown here is derived from an EMBL/GenBank/DDBJ whole genome shotgun (WGS) entry which is preliminary data.</text>
</comment>
<keyword evidence="1" id="KW-0812">Transmembrane</keyword>
<accession>A0A1G2PEX7</accession>
<evidence type="ECO:0000256" key="1">
    <source>
        <dbReference type="SAM" id="Phobius"/>
    </source>
</evidence>
<evidence type="ECO:0000313" key="2">
    <source>
        <dbReference type="EMBL" id="OHA46857.1"/>
    </source>
</evidence>
<name>A0A1G2PEX7_9BACT</name>
<dbReference type="Proteomes" id="UP000176965">
    <property type="component" value="Unassembled WGS sequence"/>
</dbReference>
<dbReference type="InterPro" id="IPR012902">
    <property type="entry name" value="N_methyl_site"/>
</dbReference>
<sequence length="213" mass="23465">MKKNINRKMGPARTCFRGGFTLVEILVAIFIITLIGIAIINFQIDIFSLNKISSENLDAQTDARNTLKTVSAELRSMAPSNNGSYAIALAATSSITFYVDIDNDNLKEQVRYFQDSTNLKKGIIKPSGIPLTYNPASEEITNLINNLANGSSPIFYYFDKNYDGTSSPLEIPVNIPSVRLVKINIIIDKDSNQAPGVITVTTQVSLRNLKDNL</sequence>
<dbReference type="PROSITE" id="PS00409">
    <property type="entry name" value="PROKAR_NTER_METHYL"/>
    <property type="match status" value="1"/>
</dbReference>
<dbReference type="AlphaFoldDB" id="A0A1G2PEX7"/>
<dbReference type="EMBL" id="MHSQ01000026">
    <property type="protein sequence ID" value="OHA46857.1"/>
    <property type="molecule type" value="Genomic_DNA"/>
</dbReference>
<organism evidence="2 3">
    <name type="scientific">Candidatus Taylorbacteria bacterium RIFOXYD2_FULL_36_9</name>
    <dbReference type="NCBI Taxonomy" id="1802338"/>
    <lineage>
        <taxon>Bacteria</taxon>
        <taxon>Candidatus Tayloriibacteriota</taxon>
    </lineage>
</organism>
<evidence type="ECO:0008006" key="4">
    <source>
        <dbReference type="Google" id="ProtNLM"/>
    </source>
</evidence>
<dbReference type="STRING" id="1802338.A2541_02570"/>
<gene>
    <name evidence="2" type="ORF">A2541_02570</name>
</gene>
<keyword evidence="1" id="KW-1133">Transmembrane helix</keyword>
<keyword evidence="1" id="KW-0472">Membrane</keyword>